<name>A0A5J4W2A5_9EUKA</name>
<dbReference type="EMBL" id="SNRW01003711">
    <property type="protein sequence ID" value="KAA6389114.1"/>
    <property type="molecule type" value="Genomic_DNA"/>
</dbReference>
<protein>
    <submittedName>
        <fullName evidence="1">Uncharacterized protein</fullName>
    </submittedName>
</protein>
<evidence type="ECO:0000313" key="1">
    <source>
        <dbReference type="EMBL" id="KAA6389114.1"/>
    </source>
</evidence>
<organism evidence="1 2">
    <name type="scientific">Streblomastix strix</name>
    <dbReference type="NCBI Taxonomy" id="222440"/>
    <lineage>
        <taxon>Eukaryota</taxon>
        <taxon>Metamonada</taxon>
        <taxon>Preaxostyla</taxon>
        <taxon>Oxymonadida</taxon>
        <taxon>Streblomastigidae</taxon>
        <taxon>Streblomastix</taxon>
    </lineage>
</organism>
<sequence length="528" mass="60249">MSLFDFSDEEDFLSPDPSNRAVPTNLFLGQYAPLDFCTFAERYGIIKTLQQHGIEPKDVEIRIDTRDCFIHKLYFHLAPCNPPLPVQPSYLCFKDNQKSAEKKQSFYQSIANFFSGISWPHGSENKESPKQQVSIQPAFLSSISNHSPIITSQPETQQVSDVAPIFASVTSAFSLSSSQYLTNQEAVMSLPSDQSVFIPEQDIQPYDQQMHQQQLQFFNQQQQTCSESIYDRLLCVAAVKHNPQQNLSDFASVQKLDDLSPQIGFTSFNPASPNIIHSSSPSNSSLIHLSPHIIASNYPSTYPYPPQMSQPLPIAPSLISPKQINNNQSLQSNRIITNQTQLTQQNGWLREKLQRMVGNKPMDVITIEYLMMQDPRKSFLNSKRLPLPGQRRPGLGCGHQVLHMIKDISERKHRDLLSSRPEFFHNSIFYDEFHYITPQAESWFRFLFWQLMPFISTRGLSVVSFALHLGCVYEQCQIPKRIAESPLSTTYLQPLYYPNQASEEFFAVATDINIMIITADIHRTRVNI</sequence>
<comment type="caution">
    <text evidence="1">The sequence shown here is derived from an EMBL/GenBank/DDBJ whole genome shotgun (WGS) entry which is preliminary data.</text>
</comment>
<accession>A0A5J4W2A5</accession>
<proteinExistence type="predicted"/>
<reference evidence="1 2" key="1">
    <citation type="submission" date="2019-03" db="EMBL/GenBank/DDBJ databases">
        <title>Single cell metagenomics reveals metabolic interactions within the superorganism composed of flagellate Streblomastix strix and complex community of Bacteroidetes bacteria on its surface.</title>
        <authorList>
            <person name="Treitli S.C."/>
            <person name="Kolisko M."/>
            <person name="Husnik F."/>
            <person name="Keeling P."/>
            <person name="Hampl V."/>
        </authorList>
    </citation>
    <scope>NUCLEOTIDE SEQUENCE [LARGE SCALE GENOMIC DNA]</scope>
    <source>
        <strain evidence="1">ST1C</strain>
    </source>
</reference>
<dbReference type="OrthoDB" id="31616at2759"/>
<dbReference type="AlphaFoldDB" id="A0A5J4W2A5"/>
<gene>
    <name evidence="1" type="ORF">EZS28_015362</name>
</gene>
<evidence type="ECO:0000313" key="2">
    <source>
        <dbReference type="Proteomes" id="UP000324800"/>
    </source>
</evidence>
<dbReference type="Proteomes" id="UP000324800">
    <property type="component" value="Unassembled WGS sequence"/>
</dbReference>